<dbReference type="PANTHER" id="PTHR10039:SF10">
    <property type="entry name" value="NACHT DOMAIN-CONTAINING PROTEIN"/>
    <property type="match status" value="1"/>
</dbReference>
<dbReference type="Pfam" id="PF22939">
    <property type="entry name" value="WHD_GPIID"/>
    <property type="match status" value="1"/>
</dbReference>
<dbReference type="SUPFAM" id="SSF52540">
    <property type="entry name" value="P-loop containing nucleoside triphosphate hydrolases"/>
    <property type="match status" value="1"/>
</dbReference>
<gene>
    <name evidence="6" type="ORF">RRF57_001428</name>
</gene>
<keyword evidence="2" id="KW-0040">ANK repeat</keyword>
<name>A0AAN7Z0R0_9PEZI</name>
<dbReference type="InterPro" id="IPR054471">
    <property type="entry name" value="GPIID_WHD"/>
</dbReference>
<feature type="domain" description="GPI inositol-deacylase winged helix" evidence="3">
    <location>
        <begin position="548"/>
        <end position="629"/>
    </location>
</feature>
<sequence>MTLLPAVAQPVSEFSNVLDENQRTELNRLAAVPDTDAILVFTAQLDSSSRHRRGRSFASRLHTTLLAVRNFCTVVDVFVSSHPEIAALVWGSVRLTMLVISNYTSYYEATSDLFMRIGRLCPLFDECLILYQQSRRLQERLVDFHTTIVHCCKHVVEAVRRPWREQILRTFWNSFEQEFKPDIDRIQTCSDWVKEEIALAQAQADFLEREEESNNRSTTQRLLSQINRNVTRTRHSQRQVTERKTQKRRQQLLTSLSTYDYLRFFKQSLLKQYDKTSDWIFQTPEFQGWLDGTAPLLCCFGKIGSGKTVATASVIRHILSEKGSGSDVSFFFVESGNRESLRADTIIRSILRQRLTSAHISPQIMEGLEQLDSFNGLGEYVNLLRIVMLPPTPSYIVIDGLDECEKQDRYRLLAALSQLIDSREHIRLFLSSRHSLHWEIRKTLKSYKFISMDCPSGHDAISMFINDIVRNKIDNEELRIGDPSLEEDIKLTLARGAQGMFLWVTFQLDEICAQHCDKDIRDTLDDLPKSLADIYCRVLRRIIARGHGRAAQKVFSWLSVSTRLMSLSQLREAIAIEIGQQYSKPETLYNDMENITSWCENLVQVDEEHQLVQFAHTTIMKFFIEETLDPTLTEFHIDVHEVDHDVGEKCITYLNFNDFRREVSRRAKPMVLPDSSRLIQSALGSTSKSASLLTKLRPGLASRPVDLSYLQSLTVKHSTGHRSVSLAHPFLDYASTNWILHTRTFRKEKSKTWALWERMIIDGHPMAIPLWGDNTFDANGHILDWAYDARHYALIRLINDSGQLAEHRASHIIINSVRDSEVEILGILNGLGSTSRIDTTLIAMTTVETLSIEGNKSMVGLLYDTKKVDINARDDRGMTPLSRAAAYGDGAVVRALLNNIEGLNLDAEDNEGNTPLMHAVKSGYKTITKFLLAEGFNPNARDARGQTSLHHAAVNGYETIVQILLTADSVQPNTRDHIGMTPLSCAVWFGHGNIVRLLLSDDRVDPNTLDDDGRTALWWAASNGETETVEILFAVEGTDAYLRDFSGTTPHMVASLKGHEAIVNIFERRPSQWTVVAARANRDLASSFKLDEWYRRPPQVARTAGSSVILKDS</sequence>
<dbReference type="Pfam" id="PF24809">
    <property type="entry name" value="DUF7708"/>
    <property type="match status" value="1"/>
</dbReference>
<dbReference type="PROSITE" id="PS50088">
    <property type="entry name" value="ANK_REPEAT"/>
    <property type="match status" value="2"/>
</dbReference>
<dbReference type="AlphaFoldDB" id="A0AAN7Z0R0"/>
<dbReference type="InterPro" id="IPR036770">
    <property type="entry name" value="Ankyrin_rpt-contain_sf"/>
</dbReference>
<dbReference type="InterPro" id="IPR056125">
    <property type="entry name" value="DUF7708"/>
</dbReference>
<dbReference type="Pfam" id="PF12796">
    <property type="entry name" value="Ank_2"/>
    <property type="match status" value="2"/>
</dbReference>
<evidence type="ECO:0000259" key="3">
    <source>
        <dbReference type="Pfam" id="PF22939"/>
    </source>
</evidence>
<dbReference type="EMBL" id="JAWHQM010000002">
    <property type="protein sequence ID" value="KAK5625712.1"/>
    <property type="molecule type" value="Genomic_DNA"/>
</dbReference>
<dbReference type="Gene3D" id="1.25.40.20">
    <property type="entry name" value="Ankyrin repeat-containing domain"/>
    <property type="match status" value="2"/>
</dbReference>
<dbReference type="SUPFAM" id="SSF48403">
    <property type="entry name" value="Ankyrin repeat"/>
    <property type="match status" value="1"/>
</dbReference>
<evidence type="ECO:0000259" key="5">
    <source>
        <dbReference type="Pfam" id="PF24883"/>
    </source>
</evidence>
<evidence type="ECO:0000259" key="4">
    <source>
        <dbReference type="Pfam" id="PF24809"/>
    </source>
</evidence>
<reference evidence="6 7" key="1">
    <citation type="submission" date="2023-10" db="EMBL/GenBank/DDBJ databases">
        <title>Draft genome sequence of Xylaria bambusicola isolate GMP-LS, the root and basal stem rot pathogen of sugarcane in Indonesia.</title>
        <authorList>
            <person name="Selvaraj P."/>
            <person name="Muralishankar V."/>
            <person name="Muruganantham S."/>
            <person name="Sp S."/>
            <person name="Haryani S."/>
            <person name="Lau K.J.X."/>
            <person name="Naqvi N.I."/>
        </authorList>
    </citation>
    <scope>NUCLEOTIDE SEQUENCE [LARGE SCALE GENOMIC DNA]</scope>
    <source>
        <strain evidence="6">GMP-LS</strain>
    </source>
</reference>
<feature type="repeat" description="ANK" evidence="2">
    <location>
        <begin position="944"/>
        <end position="965"/>
    </location>
</feature>
<feature type="domain" description="Nephrocystin 3-like N-terminal" evidence="5">
    <location>
        <begin position="276"/>
        <end position="433"/>
    </location>
</feature>
<evidence type="ECO:0000313" key="7">
    <source>
        <dbReference type="Proteomes" id="UP001305414"/>
    </source>
</evidence>
<dbReference type="Proteomes" id="UP001305414">
    <property type="component" value="Unassembled WGS sequence"/>
</dbReference>
<evidence type="ECO:0008006" key="8">
    <source>
        <dbReference type="Google" id="ProtNLM"/>
    </source>
</evidence>
<dbReference type="InterPro" id="IPR002110">
    <property type="entry name" value="Ankyrin_rpt"/>
</dbReference>
<keyword evidence="1" id="KW-0677">Repeat</keyword>
<comment type="caution">
    <text evidence="6">The sequence shown here is derived from an EMBL/GenBank/DDBJ whole genome shotgun (WGS) entry which is preliminary data.</text>
</comment>
<dbReference type="Gene3D" id="3.40.50.300">
    <property type="entry name" value="P-loop containing nucleotide triphosphate hydrolases"/>
    <property type="match status" value="1"/>
</dbReference>
<feature type="repeat" description="ANK" evidence="2">
    <location>
        <begin position="911"/>
        <end position="943"/>
    </location>
</feature>
<dbReference type="PANTHER" id="PTHR10039">
    <property type="entry name" value="AMELOGENIN"/>
    <property type="match status" value="1"/>
</dbReference>
<keyword evidence="7" id="KW-1185">Reference proteome</keyword>
<dbReference type="Pfam" id="PF13637">
    <property type="entry name" value="Ank_4"/>
    <property type="match status" value="1"/>
</dbReference>
<proteinExistence type="predicted"/>
<dbReference type="PROSITE" id="PS50297">
    <property type="entry name" value="ANK_REP_REGION"/>
    <property type="match status" value="2"/>
</dbReference>
<dbReference type="Pfam" id="PF24883">
    <property type="entry name" value="NPHP3_N"/>
    <property type="match status" value="1"/>
</dbReference>
<dbReference type="InterPro" id="IPR027417">
    <property type="entry name" value="P-loop_NTPase"/>
</dbReference>
<protein>
    <recommendedName>
        <fullName evidence="8">NACHT domain-containing protein</fullName>
    </recommendedName>
</protein>
<evidence type="ECO:0000256" key="2">
    <source>
        <dbReference type="PROSITE-ProRule" id="PRU00023"/>
    </source>
</evidence>
<accession>A0AAN7Z0R0</accession>
<dbReference type="SMART" id="SM00248">
    <property type="entry name" value="ANK"/>
    <property type="match status" value="5"/>
</dbReference>
<feature type="domain" description="DUF7708" evidence="4">
    <location>
        <begin position="67"/>
        <end position="201"/>
    </location>
</feature>
<evidence type="ECO:0000256" key="1">
    <source>
        <dbReference type="ARBA" id="ARBA00022737"/>
    </source>
</evidence>
<evidence type="ECO:0000313" key="6">
    <source>
        <dbReference type="EMBL" id="KAK5625712.1"/>
    </source>
</evidence>
<dbReference type="InterPro" id="IPR056884">
    <property type="entry name" value="NPHP3-like_N"/>
</dbReference>
<organism evidence="6 7">
    <name type="scientific">Xylaria bambusicola</name>
    <dbReference type="NCBI Taxonomy" id="326684"/>
    <lineage>
        <taxon>Eukaryota</taxon>
        <taxon>Fungi</taxon>
        <taxon>Dikarya</taxon>
        <taxon>Ascomycota</taxon>
        <taxon>Pezizomycotina</taxon>
        <taxon>Sordariomycetes</taxon>
        <taxon>Xylariomycetidae</taxon>
        <taxon>Xylariales</taxon>
        <taxon>Xylariaceae</taxon>
        <taxon>Xylaria</taxon>
    </lineage>
</organism>